<keyword evidence="3" id="KW-1185">Reference proteome</keyword>
<reference evidence="2 3" key="1">
    <citation type="journal article" date="2019" name="Int. J. Syst. Evol. Microbiol.">
        <title>The Global Catalogue of Microorganisms (GCM) 10K type strain sequencing project: providing services to taxonomists for standard genome sequencing and annotation.</title>
        <authorList>
            <consortium name="The Broad Institute Genomics Platform"/>
            <consortium name="The Broad Institute Genome Sequencing Center for Infectious Disease"/>
            <person name="Wu L."/>
            <person name="Ma J."/>
        </authorList>
    </citation>
    <scope>NUCLEOTIDE SEQUENCE [LARGE SCALE GENOMIC DNA]</scope>
    <source>
        <strain evidence="2 3">RDMS1</strain>
    </source>
</reference>
<evidence type="ECO:0000313" key="2">
    <source>
        <dbReference type="EMBL" id="MFC7191829.1"/>
    </source>
</evidence>
<evidence type="ECO:0000259" key="1">
    <source>
        <dbReference type="Pfam" id="PF12680"/>
    </source>
</evidence>
<proteinExistence type="predicted"/>
<feature type="domain" description="SnoaL-like" evidence="1">
    <location>
        <begin position="13"/>
        <end position="108"/>
    </location>
</feature>
<dbReference type="Proteomes" id="UP001596417">
    <property type="component" value="Unassembled WGS sequence"/>
</dbReference>
<sequence>MTTARGFAMDELVREYYRAIDEHDYDALQTVLAPAFIHDRPDRTIDGRDAFVRFMRDERPETDTTHDIVDLFRKEQAIAVRGTLNRANGETWIEFVDVFSVENGVIASLKTYSRSTQE</sequence>
<accession>A0ABD5YRG0</accession>
<organism evidence="2 3">
    <name type="scientific">Halocatena marina</name>
    <dbReference type="NCBI Taxonomy" id="2934937"/>
    <lineage>
        <taxon>Archaea</taxon>
        <taxon>Methanobacteriati</taxon>
        <taxon>Methanobacteriota</taxon>
        <taxon>Stenosarchaea group</taxon>
        <taxon>Halobacteria</taxon>
        <taxon>Halobacteriales</taxon>
        <taxon>Natronomonadaceae</taxon>
        <taxon>Halocatena</taxon>
    </lineage>
</organism>
<gene>
    <name evidence="2" type="ORF">ACFQL7_19955</name>
</gene>
<name>A0ABD5YRG0_9EURY</name>
<dbReference type="InterPro" id="IPR037401">
    <property type="entry name" value="SnoaL-like"/>
</dbReference>
<dbReference type="EMBL" id="JBHTAX010000001">
    <property type="protein sequence ID" value="MFC7191829.1"/>
    <property type="molecule type" value="Genomic_DNA"/>
</dbReference>
<evidence type="ECO:0000313" key="3">
    <source>
        <dbReference type="Proteomes" id="UP001596417"/>
    </source>
</evidence>
<dbReference type="InterPro" id="IPR032710">
    <property type="entry name" value="NTF2-like_dom_sf"/>
</dbReference>
<dbReference type="SUPFAM" id="SSF54427">
    <property type="entry name" value="NTF2-like"/>
    <property type="match status" value="1"/>
</dbReference>
<dbReference type="Pfam" id="PF12680">
    <property type="entry name" value="SnoaL_2"/>
    <property type="match status" value="1"/>
</dbReference>
<dbReference type="AlphaFoldDB" id="A0ABD5YRG0"/>
<comment type="caution">
    <text evidence="2">The sequence shown here is derived from an EMBL/GenBank/DDBJ whole genome shotgun (WGS) entry which is preliminary data.</text>
</comment>
<dbReference type="Gene3D" id="3.10.450.50">
    <property type="match status" value="1"/>
</dbReference>
<protein>
    <submittedName>
        <fullName evidence="2">Nuclear transport factor 2 family protein</fullName>
    </submittedName>
</protein>